<proteinExistence type="predicted"/>
<dbReference type="InterPro" id="IPR006311">
    <property type="entry name" value="TAT_signal"/>
</dbReference>
<feature type="signal peptide" evidence="1">
    <location>
        <begin position="1"/>
        <end position="26"/>
    </location>
</feature>
<sequence>MFRPRSTVRNWLAGLLAAVVAGVALTAVEPTPRAAHAAACVGTSGVTVVVDFAALGGGVQVGCAPGDPATGLAALQAAGFTVTGTARWGLAFVCRINGKPTAATEPCVNTPPVTAYWSYWHAPSGGSWSYSTSGATSYNPAPGSVEGWSFGAGAPPGIAAP</sequence>
<protein>
    <recommendedName>
        <fullName evidence="4">Flagellar hook-length control protein FliK</fullName>
    </recommendedName>
</protein>
<dbReference type="EMBL" id="FMCV01000006">
    <property type="protein sequence ID" value="SCF04232.1"/>
    <property type="molecule type" value="Genomic_DNA"/>
</dbReference>
<evidence type="ECO:0000313" key="3">
    <source>
        <dbReference type="Proteomes" id="UP000198551"/>
    </source>
</evidence>
<feature type="chain" id="PRO_5038719392" description="Flagellar hook-length control protein FliK" evidence="1">
    <location>
        <begin position="27"/>
        <end position="161"/>
    </location>
</feature>
<keyword evidence="1" id="KW-0732">Signal</keyword>
<evidence type="ECO:0000313" key="2">
    <source>
        <dbReference type="EMBL" id="SCF04232.1"/>
    </source>
</evidence>
<dbReference type="Proteomes" id="UP000198551">
    <property type="component" value="Unassembled WGS sequence"/>
</dbReference>
<evidence type="ECO:0000256" key="1">
    <source>
        <dbReference type="SAM" id="SignalP"/>
    </source>
</evidence>
<reference evidence="3" key="1">
    <citation type="submission" date="2016-06" db="EMBL/GenBank/DDBJ databases">
        <authorList>
            <person name="Varghese N."/>
        </authorList>
    </citation>
    <scope>NUCLEOTIDE SEQUENCE [LARGE SCALE GENOMIC DNA]</scope>
    <source>
        <strain evidence="3">DSM 45555</strain>
    </source>
</reference>
<keyword evidence="3" id="KW-1185">Reference proteome</keyword>
<name>A0A1C4X709_9ACTN</name>
<dbReference type="PROSITE" id="PS51318">
    <property type="entry name" value="TAT"/>
    <property type="match status" value="1"/>
</dbReference>
<dbReference type="RefSeq" id="WP_018786382.1">
    <property type="nucleotide sequence ID" value="NZ_FMCV01000006.1"/>
</dbReference>
<gene>
    <name evidence="2" type="ORF">GA0070215_106184</name>
</gene>
<evidence type="ECO:0008006" key="4">
    <source>
        <dbReference type="Google" id="ProtNLM"/>
    </source>
</evidence>
<organism evidence="2 3">
    <name type="scientific">Micromonospora marina</name>
    <dbReference type="NCBI Taxonomy" id="307120"/>
    <lineage>
        <taxon>Bacteria</taxon>
        <taxon>Bacillati</taxon>
        <taxon>Actinomycetota</taxon>
        <taxon>Actinomycetes</taxon>
        <taxon>Micromonosporales</taxon>
        <taxon>Micromonosporaceae</taxon>
        <taxon>Micromonospora</taxon>
    </lineage>
</organism>
<dbReference type="AlphaFoldDB" id="A0A1C4X709"/>
<accession>A0A1C4X709</accession>